<keyword evidence="4 9" id="KW-0812">Transmembrane</keyword>
<feature type="domain" description="ABC transmembrane type-1" evidence="11">
    <location>
        <begin position="169"/>
        <end position="440"/>
    </location>
</feature>
<dbReference type="Proteomes" id="UP000886042">
    <property type="component" value="Unassembled WGS sequence"/>
</dbReference>
<dbReference type="PANTHER" id="PTHR24221">
    <property type="entry name" value="ATP-BINDING CASSETTE SUB-FAMILY B"/>
    <property type="match status" value="1"/>
</dbReference>
<dbReference type="Pfam" id="PF00005">
    <property type="entry name" value="ABC_tran"/>
    <property type="match status" value="1"/>
</dbReference>
<evidence type="ECO:0000256" key="8">
    <source>
        <dbReference type="ARBA" id="ARBA00023136"/>
    </source>
</evidence>
<dbReference type="CDD" id="cd18567">
    <property type="entry name" value="ABC_6TM_CvaB_RaxB_like"/>
    <property type="match status" value="1"/>
</dbReference>
<comment type="subcellular location">
    <subcellularLocation>
        <location evidence="1">Cell membrane</location>
        <topology evidence="1">Multi-pass membrane protein</topology>
    </subcellularLocation>
</comment>
<evidence type="ECO:0000259" key="12">
    <source>
        <dbReference type="PROSITE" id="PS50990"/>
    </source>
</evidence>
<dbReference type="FunFam" id="3.40.50.300:FF:000299">
    <property type="entry name" value="ABC transporter ATP-binding protein/permease"/>
    <property type="match status" value="1"/>
</dbReference>
<dbReference type="GO" id="GO:0034040">
    <property type="term" value="F:ATPase-coupled lipid transmembrane transporter activity"/>
    <property type="evidence" value="ECO:0007669"/>
    <property type="project" value="TreeGrafter"/>
</dbReference>
<evidence type="ECO:0000256" key="2">
    <source>
        <dbReference type="ARBA" id="ARBA00022448"/>
    </source>
</evidence>
<name>A0A7C3GBG0_9PROT</name>
<proteinExistence type="predicted"/>
<dbReference type="GO" id="GO:0016887">
    <property type="term" value="F:ATP hydrolysis activity"/>
    <property type="evidence" value="ECO:0007669"/>
    <property type="project" value="InterPro"/>
</dbReference>
<dbReference type="GO" id="GO:0008233">
    <property type="term" value="F:peptidase activity"/>
    <property type="evidence" value="ECO:0007669"/>
    <property type="project" value="InterPro"/>
</dbReference>
<feature type="transmembrane region" description="Helical" evidence="9">
    <location>
        <begin position="201"/>
        <end position="219"/>
    </location>
</feature>
<evidence type="ECO:0000256" key="4">
    <source>
        <dbReference type="ARBA" id="ARBA00022692"/>
    </source>
</evidence>
<keyword evidence="3" id="KW-1003">Cell membrane</keyword>
<keyword evidence="8 9" id="KW-0472">Membrane</keyword>
<protein>
    <submittedName>
        <fullName evidence="13">Peptidase domain-containing ABC transporter</fullName>
    </submittedName>
</protein>
<comment type="caution">
    <text evidence="13">The sequence shown here is derived from an EMBL/GenBank/DDBJ whole genome shotgun (WGS) entry which is preliminary data.</text>
</comment>
<dbReference type="GO" id="GO:0005886">
    <property type="term" value="C:plasma membrane"/>
    <property type="evidence" value="ECO:0007669"/>
    <property type="project" value="UniProtKB-SubCell"/>
</dbReference>
<evidence type="ECO:0000256" key="3">
    <source>
        <dbReference type="ARBA" id="ARBA00022475"/>
    </source>
</evidence>
<accession>A0A7C3GBG0</accession>
<dbReference type="Gene3D" id="1.20.1560.10">
    <property type="entry name" value="ABC transporter type 1, transmembrane domain"/>
    <property type="match status" value="1"/>
</dbReference>
<dbReference type="InterPro" id="IPR005074">
    <property type="entry name" value="Peptidase_C39"/>
</dbReference>
<dbReference type="PROSITE" id="PS50893">
    <property type="entry name" value="ABC_TRANSPORTER_2"/>
    <property type="match status" value="1"/>
</dbReference>
<dbReference type="PROSITE" id="PS00211">
    <property type="entry name" value="ABC_TRANSPORTER_1"/>
    <property type="match status" value="1"/>
</dbReference>
<gene>
    <name evidence="13" type="ORF">ENJ46_05365</name>
</gene>
<dbReference type="GO" id="GO:0005524">
    <property type="term" value="F:ATP binding"/>
    <property type="evidence" value="ECO:0007669"/>
    <property type="project" value="UniProtKB-KW"/>
</dbReference>
<evidence type="ECO:0000256" key="5">
    <source>
        <dbReference type="ARBA" id="ARBA00022741"/>
    </source>
</evidence>
<dbReference type="PROSITE" id="PS50929">
    <property type="entry name" value="ABC_TM1F"/>
    <property type="match status" value="1"/>
</dbReference>
<evidence type="ECO:0000313" key="13">
    <source>
        <dbReference type="EMBL" id="HFB55334.1"/>
    </source>
</evidence>
<sequence>MINPFAAARLPVVLQTEATECGLACLVMIARYYGHDIDLNSLRKTAAVSLKGASLKQVMTTAGSLHLSSRPLRVELDQLHKLHMPAILHWDLNHFIVLKKIKNGKVHFIDPGRGLRVMSLEKVSDHFSGVALELTPAADFNLLKDRLKPKLSDLWQKMIGLKRAAFQTLLLSLILQFIALASPFYLQLVVDRAINPNDPKILLVFLLGFGALAIIRAGAEAVRGWAILVYGNQMSFQMIGNIVRHLLRLPTSWFEKRHVGDIISRIGSARPIQEALTESVVAILLDGVMALFTLAIMVMYSPKLAALVFGMTALLAVLNLLLYPHLRRTEEEAIITKAIENTHVIESIRASTTIKLFGREAAREAAWRNLFADTINAQTTHGKYLVAQKFLETLLIGLQMVLAVYLGAQLILGESSFATIGMLFAFLGYQRHFTDSATRFLKEGIKFRLLSLHLDRLADIVYEQSEDAQEDSENAISNPAKKGDAGGNIDVDNVSFRYSDNDPFVLKNLDLHIKAGSLVAITGASGGGKTTLMKLLLGLYAPTSGSIKIDGQNLNEFGRANWRAHIGVVMQDDQLLSGTIADNISFFDPQVDLQKVYRAADAAQIHDEIVAIPMNYLSMVGDMGSVLSGGQKQRVLLARALYHDPKVLFLDEGTANLDVETEKKIADVLDDMKITRIVVAHRQELISRADHVFRIEKL</sequence>
<dbReference type="PANTHER" id="PTHR24221:SF606">
    <property type="entry name" value="COLICIN V SECRETION-PROCESSING ATP-BINDING PROTEIN"/>
    <property type="match status" value="1"/>
</dbReference>
<dbReference type="PROSITE" id="PS50990">
    <property type="entry name" value="PEPTIDASE_C39"/>
    <property type="match status" value="1"/>
</dbReference>
<evidence type="ECO:0000256" key="9">
    <source>
        <dbReference type="SAM" id="Phobius"/>
    </source>
</evidence>
<evidence type="ECO:0000256" key="1">
    <source>
        <dbReference type="ARBA" id="ARBA00004651"/>
    </source>
</evidence>
<dbReference type="AlphaFoldDB" id="A0A7C3GBG0"/>
<evidence type="ECO:0000259" key="10">
    <source>
        <dbReference type="PROSITE" id="PS50893"/>
    </source>
</evidence>
<dbReference type="EMBL" id="DRMN01000349">
    <property type="protein sequence ID" value="HFB55334.1"/>
    <property type="molecule type" value="Genomic_DNA"/>
</dbReference>
<dbReference type="InterPro" id="IPR036640">
    <property type="entry name" value="ABC1_TM_sf"/>
</dbReference>
<dbReference type="InterPro" id="IPR011527">
    <property type="entry name" value="ABC1_TM_dom"/>
</dbReference>
<feature type="transmembrane region" description="Helical" evidence="9">
    <location>
        <begin position="275"/>
        <end position="298"/>
    </location>
</feature>
<evidence type="ECO:0000256" key="7">
    <source>
        <dbReference type="ARBA" id="ARBA00022989"/>
    </source>
</evidence>
<dbReference type="InterPro" id="IPR003593">
    <property type="entry name" value="AAA+_ATPase"/>
</dbReference>
<keyword evidence="6" id="KW-0067">ATP-binding</keyword>
<dbReference type="InterPro" id="IPR039421">
    <property type="entry name" value="Type_1_exporter"/>
</dbReference>
<dbReference type="SMART" id="SM00382">
    <property type="entry name" value="AAA"/>
    <property type="match status" value="1"/>
</dbReference>
<keyword evidence="2" id="KW-0813">Transport</keyword>
<dbReference type="InterPro" id="IPR017871">
    <property type="entry name" value="ABC_transporter-like_CS"/>
</dbReference>
<evidence type="ECO:0000259" key="11">
    <source>
        <dbReference type="PROSITE" id="PS50929"/>
    </source>
</evidence>
<dbReference type="InterPro" id="IPR027417">
    <property type="entry name" value="P-loop_NTPase"/>
</dbReference>
<dbReference type="Gene3D" id="3.40.50.300">
    <property type="entry name" value="P-loop containing nucleotide triphosphate hydrolases"/>
    <property type="match status" value="1"/>
</dbReference>
<dbReference type="GO" id="GO:0006508">
    <property type="term" value="P:proteolysis"/>
    <property type="evidence" value="ECO:0007669"/>
    <property type="project" value="InterPro"/>
</dbReference>
<keyword evidence="5" id="KW-0547">Nucleotide-binding</keyword>
<feature type="transmembrane region" description="Helical" evidence="9">
    <location>
        <begin position="304"/>
        <end position="323"/>
    </location>
</feature>
<dbReference type="Gene3D" id="3.90.70.10">
    <property type="entry name" value="Cysteine proteinases"/>
    <property type="match status" value="1"/>
</dbReference>
<dbReference type="InterPro" id="IPR003439">
    <property type="entry name" value="ABC_transporter-like_ATP-bd"/>
</dbReference>
<feature type="domain" description="Peptidase C39" evidence="12">
    <location>
        <begin position="15"/>
        <end position="134"/>
    </location>
</feature>
<keyword evidence="7 9" id="KW-1133">Transmembrane helix</keyword>
<dbReference type="Pfam" id="PF00664">
    <property type="entry name" value="ABC_membrane"/>
    <property type="match status" value="1"/>
</dbReference>
<organism evidence="13">
    <name type="scientific">Hellea balneolensis</name>
    <dbReference type="NCBI Taxonomy" id="287478"/>
    <lineage>
        <taxon>Bacteria</taxon>
        <taxon>Pseudomonadati</taxon>
        <taxon>Pseudomonadota</taxon>
        <taxon>Alphaproteobacteria</taxon>
        <taxon>Maricaulales</taxon>
        <taxon>Robiginitomaculaceae</taxon>
        <taxon>Hellea</taxon>
    </lineage>
</organism>
<evidence type="ECO:0000256" key="6">
    <source>
        <dbReference type="ARBA" id="ARBA00022840"/>
    </source>
</evidence>
<feature type="transmembrane region" description="Helical" evidence="9">
    <location>
        <begin position="393"/>
        <end position="412"/>
    </location>
</feature>
<dbReference type="SUPFAM" id="SSF90123">
    <property type="entry name" value="ABC transporter transmembrane region"/>
    <property type="match status" value="1"/>
</dbReference>
<reference evidence="13" key="1">
    <citation type="journal article" date="2020" name="mSystems">
        <title>Genome- and Community-Level Interaction Insights into Carbon Utilization and Element Cycling Functions of Hydrothermarchaeota in Hydrothermal Sediment.</title>
        <authorList>
            <person name="Zhou Z."/>
            <person name="Liu Y."/>
            <person name="Xu W."/>
            <person name="Pan J."/>
            <person name="Luo Z.H."/>
            <person name="Li M."/>
        </authorList>
    </citation>
    <scope>NUCLEOTIDE SEQUENCE [LARGE SCALE GENOMIC DNA]</scope>
    <source>
        <strain evidence="13">HyVt-489</strain>
    </source>
</reference>
<dbReference type="GO" id="GO:0140359">
    <property type="term" value="F:ABC-type transporter activity"/>
    <property type="evidence" value="ECO:0007669"/>
    <property type="project" value="InterPro"/>
</dbReference>
<dbReference type="SUPFAM" id="SSF52540">
    <property type="entry name" value="P-loop containing nucleoside triphosphate hydrolases"/>
    <property type="match status" value="1"/>
</dbReference>
<dbReference type="Pfam" id="PF03412">
    <property type="entry name" value="Peptidase_C39"/>
    <property type="match status" value="1"/>
</dbReference>
<feature type="transmembrane region" description="Helical" evidence="9">
    <location>
        <begin position="164"/>
        <end position="186"/>
    </location>
</feature>
<feature type="domain" description="ABC transporter" evidence="10">
    <location>
        <begin position="489"/>
        <end position="698"/>
    </location>
</feature>